<evidence type="ECO:0000313" key="10">
    <source>
        <dbReference type="EMBL" id="CAB3997032.1"/>
    </source>
</evidence>
<evidence type="ECO:0000256" key="7">
    <source>
        <dbReference type="ARBA" id="ARBA00023157"/>
    </source>
</evidence>
<dbReference type="InterPro" id="IPR000020">
    <property type="entry name" value="Anaphylatoxin/fibulin"/>
</dbReference>
<dbReference type="InterPro" id="IPR018097">
    <property type="entry name" value="EGF_Ca-bd_CS"/>
</dbReference>
<gene>
    <name evidence="10" type="ORF">PACLA_8A024689</name>
</gene>
<proteinExistence type="inferred from homology"/>
<dbReference type="PROSITE" id="PS50026">
    <property type="entry name" value="EGF_3"/>
    <property type="match status" value="4"/>
</dbReference>
<dbReference type="PROSITE" id="PS00010">
    <property type="entry name" value="ASX_HYDROXYL"/>
    <property type="match status" value="4"/>
</dbReference>
<evidence type="ECO:0000256" key="5">
    <source>
        <dbReference type="ARBA" id="ARBA00022729"/>
    </source>
</evidence>
<evidence type="ECO:0000256" key="4">
    <source>
        <dbReference type="ARBA" id="ARBA00022536"/>
    </source>
</evidence>
<dbReference type="PANTHER" id="PTHR47333">
    <property type="entry name" value="VON WILLEBRAND FACTOR C AND EGF DOMAIN-CONTAINING PROTEIN"/>
    <property type="match status" value="1"/>
</dbReference>
<keyword evidence="7" id="KW-1015">Disulfide bond</keyword>
<protein>
    <submittedName>
        <fullName evidence="10">Fibulin-1 isoform X3</fullName>
    </submittedName>
</protein>
<dbReference type="PROSITE" id="PS01177">
    <property type="entry name" value="ANAPHYLATOXIN_1"/>
    <property type="match status" value="1"/>
</dbReference>
<reference evidence="10" key="1">
    <citation type="submission" date="2020-04" db="EMBL/GenBank/DDBJ databases">
        <authorList>
            <person name="Alioto T."/>
            <person name="Alioto T."/>
            <person name="Gomez Garrido J."/>
        </authorList>
    </citation>
    <scope>NUCLEOTIDE SEQUENCE</scope>
    <source>
        <strain evidence="10">A484AB</strain>
    </source>
</reference>
<dbReference type="PANTHER" id="PTHR47333:SF4">
    <property type="entry name" value="EGF-LIKE DOMAIN-CONTAINING PROTEIN"/>
    <property type="match status" value="1"/>
</dbReference>
<dbReference type="OrthoDB" id="4062651at2759"/>
<feature type="non-terminal residue" evidence="10">
    <location>
        <position position="1"/>
    </location>
</feature>
<dbReference type="InterPro" id="IPR026823">
    <property type="entry name" value="cEGF"/>
</dbReference>
<dbReference type="GO" id="GO:0005576">
    <property type="term" value="C:extracellular region"/>
    <property type="evidence" value="ECO:0007669"/>
    <property type="project" value="UniProtKB-SubCell"/>
</dbReference>
<evidence type="ECO:0000256" key="1">
    <source>
        <dbReference type="ARBA" id="ARBA00004613"/>
    </source>
</evidence>
<keyword evidence="3" id="KW-0964">Secreted</keyword>
<dbReference type="InterPro" id="IPR052080">
    <property type="entry name" value="vWF_C/EGF_Fibrillin"/>
</dbReference>
<dbReference type="CDD" id="cd00054">
    <property type="entry name" value="EGF_CA"/>
    <property type="match status" value="2"/>
</dbReference>
<organism evidence="10 11">
    <name type="scientific">Paramuricea clavata</name>
    <name type="common">Red gorgonian</name>
    <name type="synonym">Violescent sea-whip</name>
    <dbReference type="NCBI Taxonomy" id="317549"/>
    <lineage>
        <taxon>Eukaryota</taxon>
        <taxon>Metazoa</taxon>
        <taxon>Cnidaria</taxon>
        <taxon>Anthozoa</taxon>
        <taxon>Octocorallia</taxon>
        <taxon>Malacalcyonacea</taxon>
        <taxon>Plexauridae</taxon>
        <taxon>Paramuricea</taxon>
    </lineage>
</organism>
<dbReference type="Proteomes" id="UP001152795">
    <property type="component" value="Unassembled WGS sequence"/>
</dbReference>
<keyword evidence="5" id="KW-0732">Signal</keyword>
<dbReference type="SUPFAM" id="SSF57184">
    <property type="entry name" value="Growth factor receptor domain"/>
    <property type="match status" value="4"/>
</dbReference>
<accession>A0A6S7H2N5</accession>
<dbReference type="Pfam" id="PF07645">
    <property type="entry name" value="EGF_CA"/>
    <property type="match status" value="12"/>
</dbReference>
<dbReference type="FunFam" id="2.10.25.10:FF:000038">
    <property type="entry name" value="Fibrillin 2"/>
    <property type="match status" value="1"/>
</dbReference>
<dbReference type="SMART" id="SM00179">
    <property type="entry name" value="EGF_CA"/>
    <property type="match status" value="13"/>
</dbReference>
<dbReference type="Gene3D" id="2.10.25.10">
    <property type="entry name" value="Laminin"/>
    <property type="match status" value="14"/>
</dbReference>
<sequence>MAANICIFLVCAFALFHIGDATNSKGFLDEVTQCCQHGIMEVIKQKNPNCQAIGRTAESAVRAASGFICRTSAELCCVKQMQENLCSMGKSVAINGGTCSAQTSLYYGREDHQECCYCCYLGMEAKRRKMGCGTKAVLGFPCQKSFTNCCLLDDPHPSGTPNIFGQAVQVPTPSIIPTRPTRTTRTCSNLRCSQSCVLLSGVPTCVCRSGFQINRNGRTCDDVNECASSGACDQNKICKNTYGSHECTEESTTATRTLTCGGGLEVDSSGKQCRDINECLQSPCQAGEECINSRGSYRCNPRCPSTYVFRNGRCQRACRLGSQWNGNRCVDENECRRPGICQSNQRCVNTIGSYRCVSAPVRRCNRGFERVGQNCVDIDECERYKSRRPCRSRTCVNIPGSYRCVAQCRQGFEMVNSVCKDVNECNQSPCSSNEQCQNIQGSYRCRCRRGYKRVGSTCQDDNECLRQRSPCPRDEVCENIPASYRCKCRNGFERSGSRCYDINECNKNLCGADETCINRPGTYRCEKKASCDPGYRLYRGTCVDVNECLENKRKCSADKECINMRGSYRCRVKCSSGYERVQLRDDCKDINECERNNACRSDEECQNLPGKYLCAKVRRCRSGYERFNGNCQDKDECTIPNICRPPRTICENTPGSYRCVYKPCPYGFERARNGQCQDVNECTTGRHICKPLAEQCINVNGTYSCRCNNGYFRTGGDKHCRDKDECRGPDQYCAHKCVNTEGSFRCECRKGYALADTTNCYDVNECSRQGSVRCEQNCINTQGSYYCQCNRGYTLHSNGLSCS</sequence>
<keyword evidence="6" id="KW-0677">Repeat</keyword>
<comment type="similarity">
    <text evidence="2">Belongs to the fibulin family.</text>
</comment>
<comment type="caution">
    <text evidence="10">The sequence shown here is derived from an EMBL/GenBank/DDBJ whole genome shotgun (WGS) entry which is preliminary data.</text>
</comment>
<evidence type="ECO:0000256" key="2">
    <source>
        <dbReference type="ARBA" id="ARBA00006127"/>
    </source>
</evidence>
<evidence type="ECO:0000256" key="3">
    <source>
        <dbReference type="ARBA" id="ARBA00022525"/>
    </source>
</evidence>
<dbReference type="AlphaFoldDB" id="A0A6S7H2N5"/>
<dbReference type="GO" id="GO:0005509">
    <property type="term" value="F:calcium ion binding"/>
    <property type="evidence" value="ECO:0007669"/>
    <property type="project" value="InterPro"/>
</dbReference>
<dbReference type="InterPro" id="IPR049883">
    <property type="entry name" value="NOTCH1_EGF-like"/>
</dbReference>
<evidence type="ECO:0000313" key="11">
    <source>
        <dbReference type="Proteomes" id="UP001152795"/>
    </source>
</evidence>
<dbReference type="InterPro" id="IPR000152">
    <property type="entry name" value="EGF-type_Asp/Asn_hydroxyl_site"/>
</dbReference>
<comment type="caution">
    <text evidence="9">Lacks conserved residue(s) required for the propagation of feature annotation.</text>
</comment>
<keyword evidence="8" id="KW-0325">Glycoprotein</keyword>
<dbReference type="Pfam" id="PF12662">
    <property type="entry name" value="cEGF"/>
    <property type="match status" value="1"/>
</dbReference>
<dbReference type="SUPFAM" id="SSF57196">
    <property type="entry name" value="EGF/Laminin"/>
    <property type="match status" value="3"/>
</dbReference>
<dbReference type="InterPro" id="IPR009030">
    <property type="entry name" value="Growth_fac_rcpt_cys_sf"/>
</dbReference>
<evidence type="ECO:0000256" key="9">
    <source>
        <dbReference type="PROSITE-ProRule" id="PRU00076"/>
    </source>
</evidence>
<evidence type="ECO:0000256" key="6">
    <source>
        <dbReference type="ARBA" id="ARBA00022737"/>
    </source>
</evidence>
<dbReference type="PROSITE" id="PS01187">
    <property type="entry name" value="EGF_CA"/>
    <property type="match status" value="3"/>
</dbReference>
<name>A0A6S7H2N5_PARCT</name>
<dbReference type="InterPro" id="IPR000742">
    <property type="entry name" value="EGF"/>
</dbReference>
<comment type="subcellular location">
    <subcellularLocation>
        <location evidence="1">Secreted</location>
    </subcellularLocation>
</comment>
<dbReference type="PROSITE" id="PS01186">
    <property type="entry name" value="EGF_2"/>
    <property type="match status" value="4"/>
</dbReference>
<dbReference type="EMBL" id="CACRXK020003005">
    <property type="protein sequence ID" value="CAB3997032.1"/>
    <property type="molecule type" value="Genomic_DNA"/>
</dbReference>
<dbReference type="FunFam" id="2.10.25.10:FF:000005">
    <property type="entry name" value="Fibrillin 2"/>
    <property type="match status" value="2"/>
</dbReference>
<keyword evidence="11" id="KW-1185">Reference proteome</keyword>
<keyword evidence="4 9" id="KW-0245">EGF-like domain</keyword>
<dbReference type="SMART" id="SM00181">
    <property type="entry name" value="EGF"/>
    <property type="match status" value="13"/>
</dbReference>
<evidence type="ECO:0000256" key="8">
    <source>
        <dbReference type="ARBA" id="ARBA00023180"/>
    </source>
</evidence>
<dbReference type="InterPro" id="IPR001881">
    <property type="entry name" value="EGF-like_Ca-bd_dom"/>
</dbReference>